<reference evidence="1 2" key="1">
    <citation type="journal article" date="2016" name="Nat. Commun.">
        <title>Thousands of microbial genomes shed light on interconnected biogeochemical processes in an aquifer system.</title>
        <authorList>
            <person name="Anantharaman K."/>
            <person name="Brown C.T."/>
            <person name="Hug L.A."/>
            <person name="Sharon I."/>
            <person name="Castelle C.J."/>
            <person name="Probst A.J."/>
            <person name="Thomas B.C."/>
            <person name="Singh A."/>
            <person name="Wilkins M.J."/>
            <person name="Karaoz U."/>
            <person name="Brodie E.L."/>
            <person name="Williams K.H."/>
            <person name="Hubbard S.S."/>
            <person name="Banfield J.F."/>
        </authorList>
    </citation>
    <scope>NUCLEOTIDE SEQUENCE [LARGE SCALE GENOMIC DNA]</scope>
</reference>
<gene>
    <name evidence="1" type="ORF">A3J59_00235</name>
</gene>
<dbReference type="STRING" id="1797542.A3J59_00235"/>
<sequence>MTKIHSVKVFGDKFTLQTTFDALDYSGGIYGFDVFDGDKNFLFHFGGEDENAVISEIKWKVYRALQ</sequence>
<protein>
    <submittedName>
        <fullName evidence="1">Uncharacterized protein</fullName>
    </submittedName>
</protein>
<evidence type="ECO:0000313" key="2">
    <source>
        <dbReference type="Proteomes" id="UP000177310"/>
    </source>
</evidence>
<accession>A0A1G1YHE9</accession>
<comment type="caution">
    <text evidence="1">The sequence shown here is derived from an EMBL/GenBank/DDBJ whole genome shotgun (WGS) entry which is preliminary data.</text>
</comment>
<organism evidence="1 2">
    <name type="scientific">Candidatus Buchananbacteria bacterium RIFCSPHIGHO2_02_FULL_56_16</name>
    <dbReference type="NCBI Taxonomy" id="1797542"/>
    <lineage>
        <taxon>Bacteria</taxon>
        <taxon>Candidatus Buchananiibacteriota</taxon>
    </lineage>
</organism>
<dbReference type="AlphaFoldDB" id="A0A1G1YHE9"/>
<evidence type="ECO:0000313" key="1">
    <source>
        <dbReference type="EMBL" id="OGY51691.1"/>
    </source>
</evidence>
<name>A0A1G1YHE9_9BACT</name>
<proteinExistence type="predicted"/>
<dbReference type="EMBL" id="MHIL01000016">
    <property type="protein sequence ID" value="OGY51691.1"/>
    <property type="molecule type" value="Genomic_DNA"/>
</dbReference>
<dbReference type="Proteomes" id="UP000177310">
    <property type="component" value="Unassembled WGS sequence"/>
</dbReference>